<dbReference type="PRINTS" id="PR00455">
    <property type="entry name" value="HTHTETR"/>
</dbReference>
<proteinExistence type="predicted"/>
<name>A0AB39KW00_9CAUL</name>
<gene>
    <name evidence="4" type="ORF">ABOZ73_05855</name>
</gene>
<dbReference type="InterPro" id="IPR036271">
    <property type="entry name" value="Tet_transcr_reg_TetR-rel_C_sf"/>
</dbReference>
<reference evidence="4" key="1">
    <citation type="submission" date="2024-06" db="EMBL/GenBank/DDBJ databases">
        <title>Caulobacter inopinatus, sp. nov.</title>
        <authorList>
            <person name="Donachie S.P."/>
        </authorList>
    </citation>
    <scope>NUCLEOTIDE SEQUENCE</scope>
    <source>
        <strain evidence="4">73W</strain>
    </source>
</reference>
<sequence>MDVVSKRPARDRIFETAREMFYERGIRAVGVESIAAEADATKMTLYRNFPSKDDLIAEVMREQERDYWIWWDAVLDGCPDCARYKLEALFDAFEAKAAEKDVHGCPLANAAIELHEKDHPAQVISVNFKREMHRRLIELCAAAGAKDEDLADGLLLLMEGSCSARVTLGGDGPVRSVARTAKGLIRLHLDHS</sequence>
<dbReference type="InterPro" id="IPR001647">
    <property type="entry name" value="HTH_TetR"/>
</dbReference>
<dbReference type="RefSeq" id="WP_369061480.1">
    <property type="nucleotide sequence ID" value="NZ_CP158375.1"/>
</dbReference>
<feature type="domain" description="HTH tetR-type" evidence="3">
    <location>
        <begin position="7"/>
        <end position="67"/>
    </location>
</feature>
<dbReference type="PROSITE" id="PS50977">
    <property type="entry name" value="HTH_TETR_2"/>
    <property type="match status" value="1"/>
</dbReference>
<dbReference type="GO" id="GO:0000976">
    <property type="term" value="F:transcription cis-regulatory region binding"/>
    <property type="evidence" value="ECO:0007669"/>
    <property type="project" value="TreeGrafter"/>
</dbReference>
<dbReference type="SUPFAM" id="SSF48498">
    <property type="entry name" value="Tetracyclin repressor-like, C-terminal domain"/>
    <property type="match status" value="1"/>
</dbReference>
<accession>A0AB39KW00</accession>
<dbReference type="InterPro" id="IPR050109">
    <property type="entry name" value="HTH-type_TetR-like_transc_reg"/>
</dbReference>
<dbReference type="EMBL" id="CP158375">
    <property type="protein sequence ID" value="XDO97940.1"/>
    <property type="molecule type" value="Genomic_DNA"/>
</dbReference>
<evidence type="ECO:0000313" key="4">
    <source>
        <dbReference type="EMBL" id="XDO97940.1"/>
    </source>
</evidence>
<keyword evidence="1 2" id="KW-0238">DNA-binding</keyword>
<evidence type="ECO:0000256" key="2">
    <source>
        <dbReference type="PROSITE-ProRule" id="PRU00335"/>
    </source>
</evidence>
<dbReference type="GO" id="GO:0003700">
    <property type="term" value="F:DNA-binding transcription factor activity"/>
    <property type="evidence" value="ECO:0007669"/>
    <property type="project" value="TreeGrafter"/>
</dbReference>
<dbReference type="PANTHER" id="PTHR30055:SF200">
    <property type="entry name" value="HTH-TYPE TRANSCRIPTIONAL REPRESSOR BDCR"/>
    <property type="match status" value="1"/>
</dbReference>
<feature type="DNA-binding region" description="H-T-H motif" evidence="2">
    <location>
        <begin position="30"/>
        <end position="49"/>
    </location>
</feature>
<organism evidence="4">
    <name type="scientific">Caulobacter sp. 73W</name>
    <dbReference type="NCBI Taxonomy" id="3161137"/>
    <lineage>
        <taxon>Bacteria</taxon>
        <taxon>Pseudomonadati</taxon>
        <taxon>Pseudomonadota</taxon>
        <taxon>Alphaproteobacteria</taxon>
        <taxon>Caulobacterales</taxon>
        <taxon>Caulobacteraceae</taxon>
        <taxon>Caulobacter</taxon>
    </lineage>
</organism>
<dbReference type="PANTHER" id="PTHR30055">
    <property type="entry name" value="HTH-TYPE TRANSCRIPTIONAL REGULATOR RUTR"/>
    <property type="match status" value="1"/>
</dbReference>
<protein>
    <submittedName>
        <fullName evidence="4">TetR/AcrR family transcriptional regulator</fullName>
    </submittedName>
</protein>
<dbReference type="AlphaFoldDB" id="A0AB39KW00"/>
<dbReference type="InterPro" id="IPR009057">
    <property type="entry name" value="Homeodomain-like_sf"/>
</dbReference>
<dbReference type="Gene3D" id="1.10.357.10">
    <property type="entry name" value="Tetracycline Repressor, domain 2"/>
    <property type="match status" value="1"/>
</dbReference>
<dbReference type="SUPFAM" id="SSF46689">
    <property type="entry name" value="Homeodomain-like"/>
    <property type="match status" value="1"/>
</dbReference>
<evidence type="ECO:0000256" key="1">
    <source>
        <dbReference type="ARBA" id="ARBA00023125"/>
    </source>
</evidence>
<dbReference type="Pfam" id="PF00440">
    <property type="entry name" value="TetR_N"/>
    <property type="match status" value="1"/>
</dbReference>
<evidence type="ECO:0000259" key="3">
    <source>
        <dbReference type="PROSITE" id="PS50977"/>
    </source>
</evidence>